<evidence type="ECO:0000313" key="1">
    <source>
        <dbReference type="EMBL" id="TSJ41599.1"/>
    </source>
</evidence>
<organism evidence="1 2">
    <name type="scientific">Fluviicola chungangensis</name>
    <dbReference type="NCBI Taxonomy" id="2597671"/>
    <lineage>
        <taxon>Bacteria</taxon>
        <taxon>Pseudomonadati</taxon>
        <taxon>Bacteroidota</taxon>
        <taxon>Flavobacteriia</taxon>
        <taxon>Flavobacteriales</taxon>
        <taxon>Crocinitomicaceae</taxon>
        <taxon>Fluviicola</taxon>
    </lineage>
</organism>
<name>A0A556MPF0_9FLAO</name>
<dbReference type="Proteomes" id="UP000316008">
    <property type="component" value="Unassembled WGS sequence"/>
</dbReference>
<proteinExistence type="predicted"/>
<dbReference type="EMBL" id="VLPL01000007">
    <property type="protein sequence ID" value="TSJ41599.1"/>
    <property type="molecule type" value="Genomic_DNA"/>
</dbReference>
<protein>
    <submittedName>
        <fullName evidence="1">DUF1573 domain-containing protein</fullName>
    </submittedName>
</protein>
<dbReference type="PANTHER" id="PTHR37833">
    <property type="entry name" value="LIPOPROTEIN-RELATED"/>
    <property type="match status" value="1"/>
</dbReference>
<sequence>MKSSTILLILSFVFTLGVKQVLAQPEVLNGPQIQFEKESHDYGTIENGSNGDCIFTFKNTGNAPLILENVKGSCSCTVPQWPTEPILPGQTGEIKVQYNTSTAGPINKSVTITSNAVNEAVKVVRIKGNVLATKETAVESVPASRN</sequence>
<gene>
    <name evidence="1" type="ORF">FO442_14145</name>
</gene>
<dbReference type="OrthoDB" id="826619at2"/>
<keyword evidence="2" id="KW-1185">Reference proteome</keyword>
<evidence type="ECO:0000313" key="2">
    <source>
        <dbReference type="Proteomes" id="UP000316008"/>
    </source>
</evidence>
<reference evidence="1 2" key="1">
    <citation type="submission" date="2019-07" db="EMBL/GenBank/DDBJ databases">
        <authorList>
            <person name="Huq M.A."/>
        </authorList>
    </citation>
    <scope>NUCLEOTIDE SEQUENCE [LARGE SCALE GENOMIC DNA]</scope>
    <source>
        <strain evidence="1 2">MAH-3</strain>
    </source>
</reference>
<dbReference type="InterPro" id="IPR011467">
    <property type="entry name" value="DUF1573"/>
</dbReference>
<dbReference type="RefSeq" id="WP_144333858.1">
    <property type="nucleotide sequence ID" value="NZ_VLPL01000007.1"/>
</dbReference>
<dbReference type="AlphaFoldDB" id="A0A556MPF0"/>
<dbReference type="Pfam" id="PF07610">
    <property type="entry name" value="DUF1573"/>
    <property type="match status" value="1"/>
</dbReference>
<comment type="caution">
    <text evidence="1">The sequence shown here is derived from an EMBL/GenBank/DDBJ whole genome shotgun (WGS) entry which is preliminary data.</text>
</comment>
<dbReference type="Gene3D" id="2.60.40.10">
    <property type="entry name" value="Immunoglobulins"/>
    <property type="match status" value="1"/>
</dbReference>
<accession>A0A556MPF0</accession>
<dbReference type="PANTHER" id="PTHR37833:SF1">
    <property type="entry name" value="SIGNAL PEPTIDE PROTEIN"/>
    <property type="match status" value="1"/>
</dbReference>
<dbReference type="InterPro" id="IPR013783">
    <property type="entry name" value="Ig-like_fold"/>
</dbReference>